<dbReference type="VEuPathDB" id="ToxoDB:ETH2_1332200"/>
<dbReference type="AlphaFoldDB" id="U6L3U4"/>
<organism evidence="3 4">
    <name type="scientific">Eimeria tenella</name>
    <name type="common">Coccidian parasite</name>
    <dbReference type="NCBI Taxonomy" id="5802"/>
    <lineage>
        <taxon>Eukaryota</taxon>
        <taxon>Sar</taxon>
        <taxon>Alveolata</taxon>
        <taxon>Apicomplexa</taxon>
        <taxon>Conoidasida</taxon>
        <taxon>Coccidia</taxon>
        <taxon>Eucoccidiorida</taxon>
        <taxon>Eimeriorina</taxon>
        <taxon>Eimeriidae</taxon>
        <taxon>Eimeria</taxon>
    </lineage>
</organism>
<feature type="region of interest" description="Disordered" evidence="1">
    <location>
        <begin position="457"/>
        <end position="495"/>
    </location>
</feature>
<keyword evidence="2" id="KW-0472">Membrane</keyword>
<name>U6L3U4_EIMTE</name>
<dbReference type="RefSeq" id="XP_013235589.1">
    <property type="nucleotide sequence ID" value="XM_013380135.1"/>
</dbReference>
<feature type="region of interest" description="Disordered" evidence="1">
    <location>
        <begin position="416"/>
        <end position="437"/>
    </location>
</feature>
<evidence type="ECO:0000313" key="3">
    <source>
        <dbReference type="EMBL" id="CDJ44841.1"/>
    </source>
</evidence>
<sequence length="622" mass="67592">MPTAAALSPEATTARSWSDCFVLHPPQQQQQQQEDGAERTDPHLLLLLSLLRPDLWPPLKLSDTLQQVTQEDFLHYRLMLLLAQDQQQQQQQQQRGSDGFLLRGLRSLVSKVKLQGPLFFDPQQQHMEFAAAAAAGHGGGVLHRLQQQQQQPWCDPQQRIAAALHVNFTYAWLLTLCGGLIDALLWLLRTYPFLRRVALVLLLLCYRFGCFESAALLHLSSEALRQAAEAACGAPAAAGPGASAAAGFDSAAAAAAAAGGGPWSDEAWAVERQQQGAPGEGPLATFLAEDLAAAIGSTFGCTDTPAAQLASRLLFAAVPSPAPTGLLRCSARAQLKALLLAAMDRGLLGTAPLAKVFALSLLPLFWSVPLLPAVVREAYGALTRPGVLLGEGEAGMSAGLLETLLLQEPEQQLRRPQQQRLVADCSSSSSSSGQRAAPISRLEDELWGSYFVLLDADSSSSSSSSKKGSGSPWADFDCEPTTDSSSSSSSSEELQQRRRLLEEHPFIFLLHCALRHEAKRRGDLRAAVAASWLLTDERNAAEALTDALSSQLFADFNTENSHQRRELKAFFLHAFNVLKRSSARVPRRLDLLAARGLFFSLLSSERFFEAMHAFNNMQQQLR</sequence>
<feature type="compositionally biased region" description="Low complexity" evidence="1">
    <location>
        <begin position="416"/>
        <end position="432"/>
    </location>
</feature>
<reference evidence="3" key="1">
    <citation type="submission" date="2013-10" db="EMBL/GenBank/DDBJ databases">
        <title>Genomic analysis of the causative agents of coccidiosis in chickens.</title>
        <authorList>
            <person name="Reid A.J."/>
            <person name="Blake D."/>
            <person name="Billington K."/>
            <person name="Browne H."/>
            <person name="Dunn M."/>
            <person name="Hung S."/>
            <person name="Kawahara F."/>
            <person name="Miranda-Saavedra D."/>
            <person name="Mourier T."/>
            <person name="Nagra H."/>
            <person name="Otto T.D."/>
            <person name="Rawlings N."/>
            <person name="Sanchez A."/>
            <person name="Sanders M."/>
            <person name="Subramaniam C."/>
            <person name="Tay Y."/>
            <person name="Dear P."/>
            <person name="Doerig C."/>
            <person name="Gruber A."/>
            <person name="Parkinson J."/>
            <person name="Shirley M."/>
            <person name="Wan K.L."/>
            <person name="Berriman M."/>
            <person name="Tomley F."/>
            <person name="Pain A."/>
        </authorList>
    </citation>
    <scope>NUCLEOTIDE SEQUENCE [LARGE SCALE GENOMIC DNA]</scope>
    <source>
        <strain evidence="3">Houghton</strain>
    </source>
</reference>
<proteinExistence type="predicted"/>
<gene>
    <name evidence="3" type="ORF">ETH_00037310</name>
</gene>
<dbReference type="GeneID" id="25256503"/>
<dbReference type="Proteomes" id="UP000030747">
    <property type="component" value="Unassembled WGS sequence"/>
</dbReference>
<keyword evidence="2" id="KW-0812">Transmembrane</keyword>
<evidence type="ECO:0000313" key="4">
    <source>
        <dbReference type="Proteomes" id="UP000030747"/>
    </source>
</evidence>
<keyword evidence="4" id="KW-1185">Reference proteome</keyword>
<reference evidence="3" key="2">
    <citation type="submission" date="2013-10" db="EMBL/GenBank/DDBJ databases">
        <authorList>
            <person name="Aslett M."/>
        </authorList>
    </citation>
    <scope>NUCLEOTIDE SEQUENCE [LARGE SCALE GENOMIC DNA]</scope>
    <source>
        <strain evidence="3">Houghton</strain>
    </source>
</reference>
<feature type="compositionally biased region" description="Low complexity" evidence="1">
    <location>
        <begin position="458"/>
        <end position="471"/>
    </location>
</feature>
<feature type="compositionally biased region" description="Low complexity" evidence="1">
    <location>
        <begin position="484"/>
        <end position="493"/>
    </location>
</feature>
<dbReference type="OrthoDB" id="10650459at2759"/>
<protein>
    <submittedName>
        <fullName evidence="3">Uncharacterized protein</fullName>
    </submittedName>
</protein>
<feature type="transmembrane region" description="Helical" evidence="2">
    <location>
        <begin position="197"/>
        <end position="219"/>
    </location>
</feature>
<evidence type="ECO:0000256" key="2">
    <source>
        <dbReference type="SAM" id="Phobius"/>
    </source>
</evidence>
<dbReference type="EMBL" id="HG677708">
    <property type="protein sequence ID" value="CDJ44841.1"/>
    <property type="molecule type" value="Genomic_DNA"/>
</dbReference>
<keyword evidence="2" id="KW-1133">Transmembrane helix</keyword>
<feature type="transmembrane region" description="Helical" evidence="2">
    <location>
        <begin position="168"/>
        <end position="188"/>
    </location>
</feature>
<evidence type="ECO:0000256" key="1">
    <source>
        <dbReference type="SAM" id="MobiDB-lite"/>
    </source>
</evidence>
<dbReference type="VEuPathDB" id="ToxoDB:ETH_00037310"/>
<accession>U6L3U4</accession>